<evidence type="ECO:0000313" key="9">
    <source>
        <dbReference type="Proteomes" id="UP000027439"/>
    </source>
</evidence>
<evidence type="ECO:0000313" key="10">
    <source>
        <dbReference type="Proteomes" id="UP000597138"/>
    </source>
</evidence>
<dbReference type="PANTHER" id="PTHR47506:SF1">
    <property type="entry name" value="HTH-TYPE TRANSCRIPTIONAL REGULATOR YJDC"/>
    <property type="match status" value="1"/>
</dbReference>
<dbReference type="Pfam" id="PF16925">
    <property type="entry name" value="TetR_C_13"/>
    <property type="match status" value="1"/>
</dbReference>
<dbReference type="Proteomes" id="UP000597138">
    <property type="component" value="Unassembled WGS sequence"/>
</dbReference>
<evidence type="ECO:0000313" key="8">
    <source>
        <dbReference type="EMBL" id="KDR37008.1"/>
    </source>
</evidence>
<feature type="domain" description="HTH tetR-type" evidence="6">
    <location>
        <begin position="6"/>
        <end position="66"/>
    </location>
</feature>
<dbReference type="InterPro" id="IPR023772">
    <property type="entry name" value="DNA-bd_HTH_TetR-type_CS"/>
</dbReference>
<evidence type="ECO:0000256" key="5">
    <source>
        <dbReference type="PROSITE-ProRule" id="PRU00335"/>
    </source>
</evidence>
<dbReference type="InterPro" id="IPR001647">
    <property type="entry name" value="HTH_TetR"/>
</dbReference>
<reference evidence="8 9" key="2">
    <citation type="submission" date="2014-03" db="EMBL/GenBank/DDBJ databases">
        <title>Draft Genome Sequences of Four Burkholderia Strains.</title>
        <authorList>
            <person name="Liu X.Y."/>
            <person name="Li C.X."/>
            <person name="Xu J.H."/>
        </authorList>
    </citation>
    <scope>NUCLEOTIDE SEQUENCE [LARGE SCALE GENOMIC DNA]</scope>
    <source>
        <strain evidence="8 9">R27</strain>
    </source>
</reference>
<dbReference type="PROSITE" id="PS01081">
    <property type="entry name" value="HTH_TETR_1"/>
    <property type="match status" value="1"/>
</dbReference>
<dbReference type="InterPro" id="IPR036271">
    <property type="entry name" value="Tet_transcr_reg_TetR-rel_C_sf"/>
</dbReference>
<dbReference type="SUPFAM" id="SSF48498">
    <property type="entry name" value="Tetracyclin repressor-like, C-terminal domain"/>
    <property type="match status" value="1"/>
</dbReference>
<dbReference type="Proteomes" id="UP000027439">
    <property type="component" value="Unassembled WGS sequence"/>
</dbReference>
<dbReference type="Gene3D" id="1.10.10.60">
    <property type="entry name" value="Homeodomain-like"/>
    <property type="match status" value="1"/>
</dbReference>
<dbReference type="PANTHER" id="PTHR47506">
    <property type="entry name" value="TRANSCRIPTIONAL REGULATORY PROTEIN"/>
    <property type="match status" value="1"/>
</dbReference>
<dbReference type="Gene3D" id="1.10.357.10">
    <property type="entry name" value="Tetracycline Repressor, domain 2"/>
    <property type="match status" value="1"/>
</dbReference>
<dbReference type="InterPro" id="IPR009057">
    <property type="entry name" value="Homeodomain-like_sf"/>
</dbReference>
<dbReference type="eggNOG" id="COG1309">
    <property type="taxonomic scope" value="Bacteria"/>
</dbReference>
<dbReference type="Pfam" id="PF00440">
    <property type="entry name" value="TetR_N"/>
    <property type="match status" value="1"/>
</dbReference>
<keyword evidence="4" id="KW-0804">Transcription</keyword>
<dbReference type="InterPro" id="IPR011075">
    <property type="entry name" value="TetR_C"/>
</dbReference>
<dbReference type="PROSITE" id="PS50977">
    <property type="entry name" value="HTH_TETR_2"/>
    <property type="match status" value="1"/>
</dbReference>
<reference evidence="7" key="4">
    <citation type="submission" date="2024-05" db="EMBL/GenBank/DDBJ databases">
        <authorList>
            <person name="Sun Q."/>
            <person name="Zhou Y."/>
        </authorList>
    </citation>
    <scope>NUCLEOTIDE SEQUENCE</scope>
    <source>
        <strain evidence="7">CGMCC 1.11013</strain>
    </source>
</reference>
<name>A0A069P8N6_9BURK</name>
<protein>
    <submittedName>
        <fullName evidence="8">TetR family transcriptional regulator</fullName>
    </submittedName>
</protein>
<dbReference type="EMBL" id="BMEG01000005">
    <property type="protein sequence ID" value="GGD75485.1"/>
    <property type="molecule type" value="Genomic_DNA"/>
</dbReference>
<keyword evidence="1" id="KW-0678">Repressor</keyword>
<dbReference type="PRINTS" id="PR00455">
    <property type="entry name" value="HTHTETR"/>
</dbReference>
<keyword evidence="10" id="KW-1185">Reference proteome</keyword>
<feature type="DNA-binding region" description="H-T-H motif" evidence="5">
    <location>
        <begin position="29"/>
        <end position="48"/>
    </location>
</feature>
<dbReference type="GO" id="GO:0003677">
    <property type="term" value="F:DNA binding"/>
    <property type="evidence" value="ECO:0007669"/>
    <property type="project" value="UniProtKB-UniRule"/>
</dbReference>
<sequence length="208" mass="23312">MARPREFDEDAVLDAATVQFWSRGYEATSVRDLAAAMGLTSASLYNAFGDKRALYERALERYVERGFRERVQRLEHQAAPRDAIVMFFDEIIRLSVNDPHRKGCLIVNSAMELAPHDKQFQRALNRMLKDIEGFFARCVTAGQEDGAISLDIDAADIAKSLLASLIGLRVLARVNPKRELLEGALRPVLAMLDAKPKATHATRARRKS</sequence>
<evidence type="ECO:0000256" key="4">
    <source>
        <dbReference type="ARBA" id="ARBA00023163"/>
    </source>
</evidence>
<dbReference type="OrthoDB" id="270177at2"/>
<evidence type="ECO:0000256" key="1">
    <source>
        <dbReference type="ARBA" id="ARBA00022491"/>
    </source>
</evidence>
<evidence type="ECO:0000256" key="2">
    <source>
        <dbReference type="ARBA" id="ARBA00023015"/>
    </source>
</evidence>
<dbReference type="AlphaFoldDB" id="A0A069P8N6"/>
<keyword evidence="2" id="KW-0805">Transcription regulation</keyword>
<reference evidence="10" key="3">
    <citation type="journal article" date="2019" name="Int. J. Syst. Evol. Microbiol.">
        <title>The Global Catalogue of Microorganisms (GCM) 10K type strain sequencing project: providing services to taxonomists for standard genome sequencing and annotation.</title>
        <authorList>
            <consortium name="The Broad Institute Genomics Platform"/>
            <consortium name="The Broad Institute Genome Sequencing Center for Infectious Disease"/>
            <person name="Wu L."/>
            <person name="Ma J."/>
        </authorList>
    </citation>
    <scope>NUCLEOTIDE SEQUENCE [LARGE SCALE GENOMIC DNA]</scope>
    <source>
        <strain evidence="10">CGMCC 1.11013</strain>
    </source>
</reference>
<evidence type="ECO:0000313" key="7">
    <source>
        <dbReference type="EMBL" id="GGD75485.1"/>
    </source>
</evidence>
<dbReference type="RefSeq" id="WP_035960349.1">
    <property type="nucleotide sequence ID" value="NZ_BMEG01000005.1"/>
</dbReference>
<dbReference type="SUPFAM" id="SSF46689">
    <property type="entry name" value="Homeodomain-like"/>
    <property type="match status" value="1"/>
</dbReference>
<gene>
    <name evidence="8" type="ORF">BG57_11760</name>
    <name evidence="7" type="ORF">GCM10010985_32510</name>
</gene>
<keyword evidence="3 5" id="KW-0238">DNA-binding</keyword>
<dbReference type="EMBL" id="JFHE01000002">
    <property type="protein sequence ID" value="KDR37008.1"/>
    <property type="molecule type" value="Genomic_DNA"/>
</dbReference>
<proteinExistence type="predicted"/>
<evidence type="ECO:0000256" key="3">
    <source>
        <dbReference type="ARBA" id="ARBA00023125"/>
    </source>
</evidence>
<dbReference type="STRING" id="1071679.BG57_11760"/>
<reference evidence="7" key="1">
    <citation type="journal article" date="2014" name="Int. J. Syst. Evol. Microbiol.">
        <title>Complete genome of a new Firmicutes species belonging to the dominant human colonic microbiota ('Ruminococcus bicirculans') reveals two chromosomes and a selective capacity to utilize plant glucans.</title>
        <authorList>
            <consortium name="NISC Comparative Sequencing Program"/>
            <person name="Wegmann U."/>
            <person name="Louis P."/>
            <person name="Goesmann A."/>
            <person name="Henrissat B."/>
            <person name="Duncan S.H."/>
            <person name="Flint H.J."/>
        </authorList>
    </citation>
    <scope>NUCLEOTIDE SEQUENCE</scope>
    <source>
        <strain evidence="7">CGMCC 1.11013</strain>
    </source>
</reference>
<comment type="caution">
    <text evidence="8">The sequence shown here is derived from an EMBL/GenBank/DDBJ whole genome shotgun (WGS) entry which is preliminary data.</text>
</comment>
<accession>A0A069P8N6</accession>
<organism evidence="8 9">
    <name type="scientific">Caballeronia grimmiae</name>
    <dbReference type="NCBI Taxonomy" id="1071679"/>
    <lineage>
        <taxon>Bacteria</taxon>
        <taxon>Pseudomonadati</taxon>
        <taxon>Pseudomonadota</taxon>
        <taxon>Betaproteobacteria</taxon>
        <taxon>Burkholderiales</taxon>
        <taxon>Burkholderiaceae</taxon>
        <taxon>Caballeronia</taxon>
    </lineage>
</organism>
<evidence type="ECO:0000259" key="6">
    <source>
        <dbReference type="PROSITE" id="PS50977"/>
    </source>
</evidence>